<feature type="compositionally biased region" description="Basic residues" evidence="1">
    <location>
        <begin position="20"/>
        <end position="49"/>
    </location>
</feature>
<feature type="region of interest" description="Disordered" evidence="1">
    <location>
        <begin position="1"/>
        <end position="79"/>
    </location>
</feature>
<dbReference type="AlphaFoldDB" id="A0A6J4KDT2"/>
<feature type="non-terminal residue" evidence="2">
    <location>
        <position position="1"/>
    </location>
</feature>
<dbReference type="EMBL" id="CADCTS010000204">
    <property type="protein sequence ID" value="CAA9302053.1"/>
    <property type="molecule type" value="Genomic_DNA"/>
</dbReference>
<feature type="compositionally biased region" description="Basic and acidic residues" evidence="1">
    <location>
        <begin position="67"/>
        <end position="79"/>
    </location>
</feature>
<accession>A0A6J4KDT2</accession>
<proteinExistence type="predicted"/>
<gene>
    <name evidence="2" type="ORF">AVDCRST_MAG48-1408</name>
</gene>
<feature type="non-terminal residue" evidence="2">
    <location>
        <position position="79"/>
    </location>
</feature>
<evidence type="ECO:0000256" key="1">
    <source>
        <dbReference type="SAM" id="MobiDB-lite"/>
    </source>
</evidence>
<organism evidence="2">
    <name type="scientific">uncultured Friedmanniella sp</name>
    <dbReference type="NCBI Taxonomy" id="335381"/>
    <lineage>
        <taxon>Bacteria</taxon>
        <taxon>Bacillati</taxon>
        <taxon>Actinomycetota</taxon>
        <taxon>Actinomycetes</taxon>
        <taxon>Propionibacteriales</taxon>
        <taxon>Nocardioidaceae</taxon>
        <taxon>Friedmanniella</taxon>
        <taxon>environmental samples</taxon>
    </lineage>
</organism>
<sequence length="79" mass="8285">GAGRGGGAGRRRGVGPDGRRRLRRRLVAAVHPRGRAGGRPRRRPRRRGPRGAAGALPGAPAAGAPHADGHRVDRGRQRL</sequence>
<protein>
    <submittedName>
        <fullName evidence="2">Uncharacterized protein</fullName>
    </submittedName>
</protein>
<feature type="compositionally biased region" description="Low complexity" evidence="1">
    <location>
        <begin position="50"/>
        <end position="66"/>
    </location>
</feature>
<reference evidence="2" key="1">
    <citation type="submission" date="2020-02" db="EMBL/GenBank/DDBJ databases">
        <authorList>
            <person name="Meier V. D."/>
        </authorList>
    </citation>
    <scope>NUCLEOTIDE SEQUENCE</scope>
    <source>
        <strain evidence="2">AVDCRST_MAG48</strain>
    </source>
</reference>
<evidence type="ECO:0000313" key="2">
    <source>
        <dbReference type="EMBL" id="CAA9302053.1"/>
    </source>
</evidence>
<name>A0A6J4KDT2_9ACTN</name>